<feature type="domain" description="C2H2-type" evidence="10">
    <location>
        <begin position="471"/>
        <end position="498"/>
    </location>
</feature>
<feature type="domain" description="ZAD" evidence="11">
    <location>
        <begin position="14"/>
        <end position="95"/>
    </location>
</feature>
<keyword evidence="3" id="KW-0677">Repeat</keyword>
<feature type="binding site" evidence="8">
    <location>
        <position position="68"/>
    </location>
    <ligand>
        <name>Zn(2+)</name>
        <dbReference type="ChEBI" id="CHEBI:29105"/>
    </ligand>
</feature>
<dbReference type="PANTHER" id="PTHR24394">
    <property type="entry name" value="ZINC FINGER PROTEIN"/>
    <property type="match status" value="1"/>
</dbReference>
<dbReference type="Pfam" id="PF13912">
    <property type="entry name" value="zf-C2H2_6"/>
    <property type="match status" value="2"/>
</dbReference>
<dbReference type="RefSeq" id="XP_026743960.1">
    <property type="nucleotide sequence ID" value="XM_026888159.1"/>
</dbReference>
<dbReference type="PROSITE" id="PS51915">
    <property type="entry name" value="ZAD"/>
    <property type="match status" value="1"/>
</dbReference>
<evidence type="ECO:0000256" key="3">
    <source>
        <dbReference type="ARBA" id="ARBA00022737"/>
    </source>
</evidence>
<keyword evidence="5 8" id="KW-0862">Zinc</keyword>
<dbReference type="SMART" id="SM00868">
    <property type="entry name" value="zf-AD"/>
    <property type="match status" value="1"/>
</dbReference>
<dbReference type="PROSITE" id="PS00028">
    <property type="entry name" value="ZINC_FINGER_C2H2_1"/>
    <property type="match status" value="9"/>
</dbReference>
<evidence type="ECO:0000313" key="12">
    <source>
        <dbReference type="Proteomes" id="UP000322000"/>
    </source>
</evidence>
<proteinExistence type="predicted"/>
<reference evidence="13" key="1">
    <citation type="submission" date="2025-08" db="UniProtKB">
        <authorList>
            <consortium name="RefSeq"/>
        </authorList>
    </citation>
    <scope>IDENTIFICATION</scope>
</reference>
<evidence type="ECO:0000256" key="5">
    <source>
        <dbReference type="ARBA" id="ARBA00022833"/>
    </source>
</evidence>
<gene>
    <name evidence="13" type="primary">LOC113505460</name>
</gene>
<evidence type="ECO:0000259" key="10">
    <source>
        <dbReference type="PROSITE" id="PS50157"/>
    </source>
</evidence>
<dbReference type="PROSITE" id="PS50157">
    <property type="entry name" value="ZINC_FINGER_C2H2_2"/>
    <property type="match status" value="9"/>
</dbReference>
<evidence type="ECO:0000256" key="4">
    <source>
        <dbReference type="ARBA" id="ARBA00022771"/>
    </source>
</evidence>
<feature type="domain" description="C2H2-type" evidence="10">
    <location>
        <begin position="357"/>
        <end position="379"/>
    </location>
</feature>
<dbReference type="PANTHER" id="PTHR24394:SF29">
    <property type="entry name" value="MYONEURIN"/>
    <property type="match status" value="1"/>
</dbReference>
<accession>A0A7E5WT39</accession>
<sequence>MMEFDEIVVKETPGLCRCCLSEGCYKDLGSEYSWMNETEVYADMLLECFDISITQHNEGPNGPNRLICEVCITRLRDACNFKKQVLDSEKKFIDMMGRGEFRPKMLIYQTQMKAEDAVEAVADDAEVEYLEDDIDFGEEDLIKDETEPSVSDITVSTLPVKGKRGRPRKNALVKPEKRLKTKVDDKKKVVAKGTKMRSEASSKSSMTATRRNKLMKKNAISILESSTVLPFKWHRQNYLCFYCHLNFKDTTLLKDHTRNEHQKSNIKAAVSYLRRDEKVKIDVSVIECRTCKENFDNLTSLIDHLKGLHSIKFTEECGYGLIPYFLHNDVFHCAVCKEEFQYFMKLNQHMNVHYGNYICELCGKSFLSQDRLRCHSLTHGSGFRCNSCPETFDSLTRKNNHESEVHNIDKLLKCFFCTETFQNYSQRKRHHNLQHGVKIPEYNCPVCGKIFQILSKMRVHLKEVHIREKNFACSMCDQKFFSKTHVQKHMVKHFGDRVHECNICKKSYARKQTLKDHMRIHSSEKKFICAVCSQTFVQNNSLRLHMKVHHPGITD</sequence>
<keyword evidence="2 8" id="KW-0479">Metal-binding</keyword>
<feature type="domain" description="C2H2-type" evidence="10">
    <location>
        <begin position="331"/>
        <end position="358"/>
    </location>
</feature>
<evidence type="ECO:0000259" key="11">
    <source>
        <dbReference type="PROSITE" id="PS51915"/>
    </source>
</evidence>
<keyword evidence="12" id="KW-1185">Reference proteome</keyword>
<keyword evidence="6" id="KW-0539">Nucleus</keyword>
<dbReference type="InterPro" id="IPR036236">
    <property type="entry name" value="Znf_C2H2_sf"/>
</dbReference>
<dbReference type="GO" id="GO:0008270">
    <property type="term" value="F:zinc ion binding"/>
    <property type="evidence" value="ECO:0007669"/>
    <property type="project" value="UniProtKB-UniRule"/>
</dbReference>
<dbReference type="SUPFAM" id="SSF57667">
    <property type="entry name" value="beta-beta-alpha zinc fingers"/>
    <property type="match status" value="3"/>
</dbReference>
<evidence type="ECO:0000256" key="6">
    <source>
        <dbReference type="ARBA" id="ARBA00023242"/>
    </source>
</evidence>
<feature type="domain" description="C2H2-type" evidence="10">
    <location>
        <begin position="383"/>
        <end position="411"/>
    </location>
</feature>
<dbReference type="Pfam" id="PF12756">
    <property type="entry name" value="zf-C2H2_2"/>
    <property type="match status" value="1"/>
</dbReference>
<keyword evidence="4 7" id="KW-0863">Zinc-finger</keyword>
<evidence type="ECO:0000256" key="7">
    <source>
        <dbReference type="PROSITE-ProRule" id="PRU00042"/>
    </source>
</evidence>
<protein>
    <submittedName>
        <fullName evidence="13">Zinc finger protein 62 homolog isoform X7</fullName>
    </submittedName>
</protein>
<comment type="subcellular location">
    <subcellularLocation>
        <location evidence="1">Nucleus</location>
    </subcellularLocation>
</comment>
<name>A0A7E5WT39_TRINI</name>
<feature type="region of interest" description="Disordered" evidence="9">
    <location>
        <begin position="183"/>
        <end position="210"/>
    </location>
</feature>
<dbReference type="GO" id="GO:0000981">
    <property type="term" value="F:DNA-binding transcription factor activity, RNA polymerase II-specific"/>
    <property type="evidence" value="ECO:0007669"/>
    <property type="project" value="TreeGrafter"/>
</dbReference>
<evidence type="ECO:0000256" key="1">
    <source>
        <dbReference type="ARBA" id="ARBA00004123"/>
    </source>
</evidence>
<feature type="domain" description="C2H2-type" evidence="10">
    <location>
        <begin position="527"/>
        <end position="549"/>
    </location>
</feature>
<dbReference type="SMART" id="SM00355">
    <property type="entry name" value="ZnF_C2H2"/>
    <property type="match status" value="10"/>
</dbReference>
<feature type="domain" description="C2H2-type" evidence="10">
    <location>
        <begin position="442"/>
        <end position="470"/>
    </location>
</feature>
<evidence type="ECO:0000256" key="9">
    <source>
        <dbReference type="SAM" id="MobiDB-lite"/>
    </source>
</evidence>
<dbReference type="GO" id="GO:0005634">
    <property type="term" value="C:nucleus"/>
    <property type="evidence" value="ECO:0007669"/>
    <property type="project" value="UniProtKB-SubCell"/>
</dbReference>
<dbReference type="SUPFAM" id="SSF57716">
    <property type="entry name" value="Glucocorticoid receptor-like (DNA-binding domain)"/>
    <property type="match status" value="1"/>
</dbReference>
<feature type="domain" description="C2H2-type" evidence="10">
    <location>
        <begin position="286"/>
        <end position="310"/>
    </location>
</feature>
<dbReference type="FunFam" id="3.30.160.60:FF:000624">
    <property type="entry name" value="zinc finger protein 697"/>
    <property type="match status" value="1"/>
</dbReference>
<dbReference type="Gene3D" id="3.30.160.60">
    <property type="entry name" value="Classic Zinc Finger"/>
    <property type="match status" value="5"/>
</dbReference>
<evidence type="ECO:0000313" key="13">
    <source>
        <dbReference type="RefSeq" id="XP_026743960.1"/>
    </source>
</evidence>
<feature type="binding site" evidence="8">
    <location>
        <position position="19"/>
    </location>
    <ligand>
        <name>Zn(2+)</name>
        <dbReference type="ChEBI" id="CHEBI:29105"/>
    </ligand>
</feature>
<dbReference type="GeneID" id="113505460"/>
<dbReference type="InterPro" id="IPR041661">
    <property type="entry name" value="ZN622/Rei1/Reh1_Znf-C2H2"/>
</dbReference>
<dbReference type="InterPro" id="IPR013087">
    <property type="entry name" value="Znf_C2H2_type"/>
</dbReference>
<dbReference type="InterPro" id="IPR012934">
    <property type="entry name" value="Znf_AD"/>
</dbReference>
<feature type="domain" description="C2H2-type" evidence="10">
    <location>
        <begin position="238"/>
        <end position="266"/>
    </location>
</feature>
<dbReference type="AlphaFoldDB" id="A0A7E5WT39"/>
<organism evidence="12 13">
    <name type="scientific">Trichoplusia ni</name>
    <name type="common">Cabbage looper</name>
    <dbReference type="NCBI Taxonomy" id="7111"/>
    <lineage>
        <taxon>Eukaryota</taxon>
        <taxon>Metazoa</taxon>
        <taxon>Ecdysozoa</taxon>
        <taxon>Arthropoda</taxon>
        <taxon>Hexapoda</taxon>
        <taxon>Insecta</taxon>
        <taxon>Pterygota</taxon>
        <taxon>Neoptera</taxon>
        <taxon>Endopterygota</taxon>
        <taxon>Lepidoptera</taxon>
        <taxon>Glossata</taxon>
        <taxon>Ditrysia</taxon>
        <taxon>Noctuoidea</taxon>
        <taxon>Noctuidae</taxon>
        <taxon>Plusiinae</taxon>
        <taxon>Trichoplusia</taxon>
    </lineage>
</organism>
<feature type="binding site" evidence="8">
    <location>
        <position position="71"/>
    </location>
    <ligand>
        <name>Zn(2+)</name>
        <dbReference type="ChEBI" id="CHEBI:29105"/>
    </ligand>
</feature>
<evidence type="ECO:0000256" key="2">
    <source>
        <dbReference type="ARBA" id="ARBA00022723"/>
    </source>
</evidence>
<dbReference type="FunFam" id="3.30.160.60:FF:000065">
    <property type="entry name" value="B-cell CLL/lymphoma 6, member B"/>
    <property type="match status" value="1"/>
</dbReference>
<feature type="domain" description="C2H2-type" evidence="10">
    <location>
        <begin position="499"/>
        <end position="526"/>
    </location>
</feature>
<feature type="binding site" evidence="8">
    <location>
        <position position="16"/>
    </location>
    <ligand>
        <name>Zn(2+)</name>
        <dbReference type="ChEBI" id="CHEBI:29105"/>
    </ligand>
</feature>
<dbReference type="Pfam" id="PF00096">
    <property type="entry name" value="zf-C2H2"/>
    <property type="match status" value="2"/>
</dbReference>
<dbReference type="Proteomes" id="UP000322000">
    <property type="component" value="Chromosome 26"/>
</dbReference>
<evidence type="ECO:0000256" key="8">
    <source>
        <dbReference type="PROSITE-ProRule" id="PRU01263"/>
    </source>
</evidence>
<feature type="compositionally biased region" description="Polar residues" evidence="9">
    <location>
        <begin position="199"/>
        <end position="209"/>
    </location>
</feature>
<dbReference type="Pfam" id="PF07776">
    <property type="entry name" value="zf-AD"/>
    <property type="match status" value="1"/>
</dbReference>